<evidence type="ECO:0000313" key="3">
    <source>
        <dbReference type="Proteomes" id="UP001175261"/>
    </source>
</evidence>
<name>A0AA39L737_SARSR</name>
<organism evidence="2 3">
    <name type="scientific">Sarocladium strictum</name>
    <name type="common">Black bundle disease fungus</name>
    <name type="synonym">Acremonium strictum</name>
    <dbReference type="NCBI Taxonomy" id="5046"/>
    <lineage>
        <taxon>Eukaryota</taxon>
        <taxon>Fungi</taxon>
        <taxon>Dikarya</taxon>
        <taxon>Ascomycota</taxon>
        <taxon>Pezizomycotina</taxon>
        <taxon>Sordariomycetes</taxon>
        <taxon>Hypocreomycetidae</taxon>
        <taxon>Hypocreales</taxon>
        <taxon>Sarocladiaceae</taxon>
        <taxon>Sarocladium</taxon>
    </lineage>
</organism>
<evidence type="ECO:0000313" key="2">
    <source>
        <dbReference type="EMBL" id="KAK0387001.1"/>
    </source>
</evidence>
<dbReference type="AlphaFoldDB" id="A0AA39L737"/>
<protein>
    <recommendedName>
        <fullName evidence="4">Capsule polysaccharide biosynthesis protein</fullName>
    </recommendedName>
</protein>
<dbReference type="InterPro" id="IPR029044">
    <property type="entry name" value="Nucleotide-diphossugar_trans"/>
</dbReference>
<dbReference type="Gene3D" id="3.90.550.20">
    <property type="match status" value="1"/>
</dbReference>
<dbReference type="Pfam" id="PF05704">
    <property type="entry name" value="Caps_synth"/>
    <property type="match status" value="1"/>
</dbReference>
<dbReference type="InterPro" id="IPR008441">
    <property type="entry name" value="AfumC-like_glycosyl_Trfase"/>
</dbReference>
<gene>
    <name evidence="2" type="ORF">NLU13_5315</name>
</gene>
<dbReference type="EMBL" id="JAPDFR010000004">
    <property type="protein sequence ID" value="KAK0387001.1"/>
    <property type="molecule type" value="Genomic_DNA"/>
</dbReference>
<evidence type="ECO:0000256" key="1">
    <source>
        <dbReference type="SAM" id="MobiDB-lite"/>
    </source>
</evidence>
<dbReference type="Proteomes" id="UP001175261">
    <property type="component" value="Unassembled WGS sequence"/>
</dbReference>
<keyword evidence="3" id="KW-1185">Reference proteome</keyword>
<feature type="compositionally biased region" description="Low complexity" evidence="1">
    <location>
        <begin position="34"/>
        <end position="49"/>
    </location>
</feature>
<dbReference type="SUPFAM" id="SSF53448">
    <property type="entry name" value="Nucleotide-diphospho-sugar transferases"/>
    <property type="match status" value="1"/>
</dbReference>
<comment type="caution">
    <text evidence="2">The sequence shown here is derived from an EMBL/GenBank/DDBJ whole genome shotgun (WGS) entry which is preliminary data.</text>
</comment>
<reference evidence="2" key="1">
    <citation type="submission" date="2022-10" db="EMBL/GenBank/DDBJ databases">
        <title>Determination and structural analysis of whole genome sequence of Sarocladium strictum F4-1.</title>
        <authorList>
            <person name="Hu L."/>
            <person name="Jiang Y."/>
        </authorList>
    </citation>
    <scope>NUCLEOTIDE SEQUENCE</scope>
    <source>
        <strain evidence="2">F4-1</strain>
    </source>
</reference>
<feature type="region of interest" description="Disordered" evidence="1">
    <location>
        <begin position="1"/>
        <end position="81"/>
    </location>
</feature>
<accession>A0AA39L737</accession>
<sequence length="460" mass="51378">MHHATTSSHLLDGPIHSASPTETIPARLDERTTSDSTPDSSSIGSSIATMDYPYPSIPGTSAFTPRPLPRDGSLPEELVNPPMPTRGGKNMFAYWHTGIQSLKPYLMRNVLAWYQRYSSLGWNIYVLDRQDGSPLNVSRFIDLSDPEVVPDVMRDGGSVTGQYSAQHSSDLVRWPLLLKYGGAYLDVGVIMFGDMDRLWEEHIANPDSPFDYAGFTMGDAPDAISIVNFWMMSTPDNPLMQRAHRIFLKLWEGKTDTTGAHANPLVSHVPLLRVPDNLTQSDDGKDAMTIDDAAMTDYAVQIQAMGSAQRWFDEEGKWDGPSYVQHKCYLLSMIQHAYVNEQLSGWDSAKQHQIFLTPLPPTVNSEETETQRLGRQIVEESVAGSWVLKLAHGFSARLFGKPTLGMLWRDDEGSDCKEGTYGGWLRWATVNSRPERTPEALGIMRYEPTMRGSLEAMLKC</sequence>
<evidence type="ECO:0008006" key="4">
    <source>
        <dbReference type="Google" id="ProtNLM"/>
    </source>
</evidence>
<dbReference type="GO" id="GO:0016757">
    <property type="term" value="F:glycosyltransferase activity"/>
    <property type="evidence" value="ECO:0007669"/>
    <property type="project" value="InterPro"/>
</dbReference>
<proteinExistence type="predicted"/>